<dbReference type="GO" id="GO:0000049">
    <property type="term" value="F:tRNA binding"/>
    <property type="evidence" value="ECO:0007669"/>
    <property type="project" value="UniProtKB-UniRule"/>
</dbReference>
<evidence type="ECO:0000256" key="6">
    <source>
        <dbReference type="HAMAP-Rule" id="MF_00227"/>
    </source>
</evidence>
<dbReference type="GO" id="GO:0042781">
    <property type="term" value="F:3'-tRNA processing endoribonuclease activity"/>
    <property type="evidence" value="ECO:0007669"/>
    <property type="project" value="TreeGrafter"/>
</dbReference>
<keyword evidence="4 6" id="KW-0378">Hydrolase</keyword>
<gene>
    <name evidence="6" type="primary">rnpA</name>
    <name evidence="7" type="ORF">EWH46_16120</name>
</gene>
<dbReference type="InterPro" id="IPR000100">
    <property type="entry name" value="RNase_P"/>
</dbReference>
<keyword evidence="1 6" id="KW-0819">tRNA processing</keyword>
<evidence type="ECO:0000313" key="8">
    <source>
        <dbReference type="Proteomes" id="UP000323522"/>
    </source>
</evidence>
<dbReference type="KEGG" id="snn:EWH46_16120"/>
<dbReference type="PANTHER" id="PTHR33992">
    <property type="entry name" value="RIBONUCLEASE P PROTEIN COMPONENT"/>
    <property type="match status" value="1"/>
</dbReference>
<dbReference type="HAMAP" id="MF_00227">
    <property type="entry name" value="RNase_P"/>
    <property type="match status" value="1"/>
</dbReference>
<keyword evidence="3 6" id="KW-0255">Endonuclease</keyword>
<dbReference type="SUPFAM" id="SSF54211">
    <property type="entry name" value="Ribosomal protein S5 domain 2-like"/>
    <property type="match status" value="1"/>
</dbReference>
<dbReference type="Pfam" id="PF00825">
    <property type="entry name" value="Ribonuclease_P"/>
    <property type="match status" value="1"/>
</dbReference>
<dbReference type="InterPro" id="IPR020568">
    <property type="entry name" value="Ribosomal_Su5_D2-typ_SF"/>
</dbReference>
<evidence type="ECO:0000256" key="1">
    <source>
        <dbReference type="ARBA" id="ARBA00022694"/>
    </source>
</evidence>
<evidence type="ECO:0000313" key="7">
    <source>
        <dbReference type="EMBL" id="QEN02138.1"/>
    </source>
</evidence>
<dbReference type="AlphaFoldDB" id="A0A5C1Q420"/>
<reference evidence="7 8" key="1">
    <citation type="submission" date="2019-02" db="EMBL/GenBank/DDBJ databases">
        <title>Complete Genome Sequence and Methylome Analysis of Sphaerotilus natans subsp. sulfidivorans D-507.</title>
        <authorList>
            <person name="Fomenkov A."/>
            <person name="Gridneva E."/>
            <person name="Smolyakov D."/>
            <person name="Dubinina G."/>
            <person name="Vincze T."/>
            <person name="Grabovich M."/>
            <person name="Roberts R.J."/>
        </authorList>
    </citation>
    <scope>NUCLEOTIDE SEQUENCE [LARGE SCALE GENOMIC DNA]</scope>
    <source>
        <strain evidence="7 8">D-507</strain>
    </source>
</reference>
<accession>A0A5C1Q420</accession>
<comment type="similarity">
    <text evidence="6">Belongs to the RnpA family.</text>
</comment>
<evidence type="ECO:0000256" key="4">
    <source>
        <dbReference type="ARBA" id="ARBA00022801"/>
    </source>
</evidence>
<comment type="function">
    <text evidence="6">RNaseP catalyzes the removal of the 5'-leader sequence from pre-tRNA to produce the mature 5'-terminus. It can also cleave other RNA substrates such as 4.5S RNA. The protein component plays an auxiliary but essential role in vivo by binding to the 5'-leader sequence and broadening the substrate specificity of the ribozyme.</text>
</comment>
<comment type="catalytic activity">
    <reaction evidence="6">
        <text>Endonucleolytic cleavage of RNA, removing 5'-extranucleotides from tRNA precursor.</text>
        <dbReference type="EC" id="3.1.26.5"/>
    </reaction>
</comment>
<protein>
    <recommendedName>
        <fullName evidence="6">Ribonuclease P protein component</fullName>
        <shortName evidence="6">RNase P protein</shortName>
        <shortName evidence="6">RNaseP protein</shortName>
        <ecNumber evidence="6">3.1.26.5</ecNumber>
    </recommendedName>
    <alternativeName>
        <fullName evidence="6">Protein C5</fullName>
    </alternativeName>
</protein>
<keyword evidence="5 6" id="KW-0694">RNA-binding</keyword>
<dbReference type="GO" id="GO:0004526">
    <property type="term" value="F:ribonuclease P activity"/>
    <property type="evidence" value="ECO:0007669"/>
    <property type="project" value="UniProtKB-UniRule"/>
</dbReference>
<sequence>MHAAPRAASVWPSDSRAFRSFPGVSGPSESRRFDRLSGPSRFEAVMAVRPCARTARFMVHHLPLPLPMPAPIDQVDPVASGMVLPVDKSDGHAIAPAVDNSVEKSVDESVEKVVENLFVPGQSTSLRLGLVVPKRHARRAVTRTLVKNQLRDAMRRHLPHLAPGDWVLRLRAPIDRARFPSARSEALAAELRAEIDRLLADAMRRTARHCAAPSS</sequence>
<dbReference type="GO" id="GO:0030677">
    <property type="term" value="C:ribonuclease P complex"/>
    <property type="evidence" value="ECO:0007669"/>
    <property type="project" value="TreeGrafter"/>
</dbReference>
<keyword evidence="2 6" id="KW-0540">Nuclease</keyword>
<dbReference type="EC" id="3.1.26.5" evidence="6"/>
<dbReference type="OrthoDB" id="398329at2"/>
<organism evidence="7 8">
    <name type="scientific">Sphaerotilus sulfidivorans</name>
    <dbReference type="NCBI Taxonomy" id="639200"/>
    <lineage>
        <taxon>Bacteria</taxon>
        <taxon>Pseudomonadati</taxon>
        <taxon>Pseudomonadota</taxon>
        <taxon>Betaproteobacteria</taxon>
        <taxon>Burkholderiales</taxon>
        <taxon>Sphaerotilaceae</taxon>
        <taxon>Sphaerotilus</taxon>
    </lineage>
</organism>
<dbReference type="GO" id="GO:0001682">
    <property type="term" value="P:tRNA 5'-leader removal"/>
    <property type="evidence" value="ECO:0007669"/>
    <property type="project" value="UniProtKB-UniRule"/>
</dbReference>
<comment type="subunit">
    <text evidence="6">Consists of a catalytic RNA component (M1 or rnpB) and a protein subunit.</text>
</comment>
<evidence type="ECO:0000256" key="5">
    <source>
        <dbReference type="ARBA" id="ARBA00022884"/>
    </source>
</evidence>
<dbReference type="Proteomes" id="UP000323522">
    <property type="component" value="Chromosome"/>
</dbReference>
<proteinExistence type="inferred from homology"/>
<name>A0A5C1Q420_9BURK</name>
<dbReference type="EMBL" id="CP035708">
    <property type="protein sequence ID" value="QEN02138.1"/>
    <property type="molecule type" value="Genomic_DNA"/>
</dbReference>
<dbReference type="PANTHER" id="PTHR33992:SF1">
    <property type="entry name" value="RIBONUCLEASE P PROTEIN COMPONENT"/>
    <property type="match status" value="1"/>
</dbReference>
<dbReference type="Gene3D" id="3.30.230.10">
    <property type="match status" value="1"/>
</dbReference>
<evidence type="ECO:0000256" key="3">
    <source>
        <dbReference type="ARBA" id="ARBA00022759"/>
    </source>
</evidence>
<evidence type="ECO:0000256" key="2">
    <source>
        <dbReference type="ARBA" id="ARBA00022722"/>
    </source>
</evidence>
<dbReference type="InterPro" id="IPR014721">
    <property type="entry name" value="Ribsml_uS5_D2-typ_fold_subgr"/>
</dbReference>